<comment type="similarity">
    <text evidence="4">Belongs to the WD repeat SCAP family.</text>
</comment>
<dbReference type="GO" id="GO:0032933">
    <property type="term" value="P:SREBP signaling pathway"/>
    <property type="evidence" value="ECO:0007669"/>
    <property type="project" value="InterPro"/>
</dbReference>
<dbReference type="OrthoDB" id="6510177at2759"/>
<dbReference type="SUPFAM" id="SSF50978">
    <property type="entry name" value="WD40 repeat-like"/>
    <property type="match status" value="1"/>
</dbReference>
<dbReference type="SUPFAM" id="SSF82866">
    <property type="entry name" value="Multidrug efflux transporter AcrB transmembrane domain"/>
    <property type="match status" value="1"/>
</dbReference>
<name>A0A168ICZ9_MUCCL</name>
<proteinExistence type="inferred from homology"/>
<evidence type="ECO:0000313" key="26">
    <source>
        <dbReference type="Proteomes" id="UP000077051"/>
    </source>
</evidence>
<dbReference type="InterPro" id="IPR011022">
    <property type="entry name" value="Arrestin_C-like"/>
</dbReference>
<feature type="region of interest" description="Disordered" evidence="22">
    <location>
        <begin position="1483"/>
        <end position="1535"/>
    </location>
</feature>
<dbReference type="Pfam" id="PF00400">
    <property type="entry name" value="WD40"/>
    <property type="match status" value="1"/>
</dbReference>
<dbReference type="VEuPathDB" id="FungiDB:MUCCIDRAFT_113272"/>
<dbReference type="GO" id="GO:0045540">
    <property type="term" value="P:regulation of cholesterol biosynthetic process"/>
    <property type="evidence" value="ECO:0007669"/>
    <property type="project" value="TreeGrafter"/>
</dbReference>
<evidence type="ECO:0000256" key="13">
    <source>
        <dbReference type="ARBA" id="ARBA00023098"/>
    </source>
</evidence>
<evidence type="ECO:0000259" key="24">
    <source>
        <dbReference type="PROSITE" id="PS50156"/>
    </source>
</evidence>
<feature type="compositionally biased region" description="Polar residues" evidence="22">
    <location>
        <begin position="1485"/>
        <end position="1494"/>
    </location>
</feature>
<evidence type="ECO:0000256" key="3">
    <source>
        <dbReference type="ARBA" id="ARBA00004653"/>
    </source>
</evidence>
<feature type="transmembrane region" description="Helical" evidence="23">
    <location>
        <begin position="658"/>
        <end position="678"/>
    </location>
</feature>
<feature type="region of interest" description="Disordered" evidence="22">
    <location>
        <begin position="390"/>
        <end position="418"/>
    </location>
</feature>
<dbReference type="InterPro" id="IPR019775">
    <property type="entry name" value="WD40_repeat_CS"/>
</dbReference>
<dbReference type="Gene3D" id="2.60.40.640">
    <property type="match status" value="2"/>
</dbReference>
<reference evidence="25 26" key="1">
    <citation type="submission" date="2015-06" db="EMBL/GenBank/DDBJ databases">
        <title>Expansion of signal transduction pathways in fungi by whole-genome duplication.</title>
        <authorList>
            <consortium name="DOE Joint Genome Institute"/>
            <person name="Corrochano L.M."/>
            <person name="Kuo A."/>
            <person name="Marcet-Houben M."/>
            <person name="Polaino S."/>
            <person name="Salamov A."/>
            <person name="Villalobos J.M."/>
            <person name="Alvarez M.I."/>
            <person name="Avalos J."/>
            <person name="Benito E.P."/>
            <person name="Benoit I."/>
            <person name="Burger G."/>
            <person name="Camino L.P."/>
            <person name="Canovas D."/>
            <person name="Cerda-Olmedo E."/>
            <person name="Cheng J.-F."/>
            <person name="Dominguez A."/>
            <person name="Elias M."/>
            <person name="Eslava A.P."/>
            <person name="Glaser F."/>
            <person name="Grimwood J."/>
            <person name="Gutierrez G."/>
            <person name="Heitman J."/>
            <person name="Henrissat B."/>
            <person name="Iturriaga E.A."/>
            <person name="Lang B.F."/>
            <person name="Lavin J.L."/>
            <person name="Lee S."/>
            <person name="Li W."/>
            <person name="Lindquist E."/>
            <person name="Lopez-Garcia S."/>
            <person name="Luque E.M."/>
            <person name="Marcos A.T."/>
            <person name="Martin J."/>
            <person name="Mccluskey K."/>
            <person name="Medina H.R."/>
            <person name="Miralles-Duran A."/>
            <person name="Miyazaki A."/>
            <person name="Munoz-Torres E."/>
            <person name="Oguiza J.A."/>
            <person name="Ohm R."/>
            <person name="Olmedo M."/>
            <person name="Orejas M."/>
            <person name="Ortiz-Castellanos L."/>
            <person name="Pisabarro A.G."/>
            <person name="Rodriguez-Romero J."/>
            <person name="Ruiz-Herrera J."/>
            <person name="Ruiz-Vazquez R."/>
            <person name="Sanz C."/>
            <person name="Schackwitz W."/>
            <person name="Schmutz J."/>
            <person name="Shahriari M."/>
            <person name="Shelest E."/>
            <person name="Silva-Franco F."/>
            <person name="Soanes D."/>
            <person name="Syed K."/>
            <person name="Tagua V.G."/>
            <person name="Talbot N.J."/>
            <person name="Thon M."/>
            <person name="De Vries R.P."/>
            <person name="Wiebenga A."/>
            <person name="Yadav J.S."/>
            <person name="Braun E.L."/>
            <person name="Baker S."/>
            <person name="Garre V."/>
            <person name="Horwitz B."/>
            <person name="Torres-Martinez S."/>
            <person name="Idnurm A."/>
            <person name="Herrera-Estrella A."/>
            <person name="Gabaldon T."/>
            <person name="Grigoriev I.V."/>
        </authorList>
    </citation>
    <scope>NUCLEOTIDE SEQUENCE [LARGE SCALE GENOMIC DNA]</scope>
    <source>
        <strain evidence="25 26">CBS 277.49</strain>
    </source>
</reference>
<feature type="transmembrane region" description="Helical" evidence="23">
    <location>
        <begin position="790"/>
        <end position="816"/>
    </location>
</feature>
<dbReference type="PANTHER" id="PTHR46378:SF1">
    <property type="entry name" value="STEROL REGULATORY ELEMENT-BINDING PROTEIN CLEAVAGE-ACTIVATING PROTEIN"/>
    <property type="match status" value="1"/>
</dbReference>
<keyword evidence="13" id="KW-0443">Lipid metabolism</keyword>
<evidence type="ECO:0000256" key="1">
    <source>
        <dbReference type="ARBA" id="ARBA00004477"/>
    </source>
</evidence>
<dbReference type="PROSITE" id="PS50156">
    <property type="entry name" value="SSD"/>
    <property type="match status" value="1"/>
</dbReference>
<keyword evidence="12" id="KW-0333">Golgi apparatus</keyword>
<dbReference type="InterPro" id="IPR030225">
    <property type="entry name" value="SCAP"/>
</dbReference>
<evidence type="ECO:0000256" key="18">
    <source>
        <dbReference type="ARBA" id="ARBA00023221"/>
    </source>
</evidence>
<evidence type="ECO:0000256" key="22">
    <source>
        <dbReference type="SAM" id="MobiDB-lite"/>
    </source>
</evidence>
<keyword evidence="16" id="KW-1207">Sterol metabolism</keyword>
<feature type="transmembrane region" description="Helical" evidence="23">
    <location>
        <begin position="690"/>
        <end position="710"/>
    </location>
</feature>
<keyword evidence="7 21" id="KW-0853">WD repeat</keyword>
<dbReference type="SMART" id="SM00320">
    <property type="entry name" value="WD40"/>
    <property type="match status" value="6"/>
</dbReference>
<evidence type="ECO:0000256" key="6">
    <source>
        <dbReference type="ARBA" id="ARBA00022548"/>
    </source>
</evidence>
<evidence type="ECO:0000256" key="23">
    <source>
        <dbReference type="SAM" id="Phobius"/>
    </source>
</evidence>
<evidence type="ECO:0000256" key="5">
    <source>
        <dbReference type="ARBA" id="ARBA00019541"/>
    </source>
</evidence>
<dbReference type="InterPro" id="IPR057041">
    <property type="entry name" value="SCAP_N"/>
</dbReference>
<evidence type="ECO:0000256" key="20">
    <source>
        <dbReference type="ARBA" id="ARBA00045958"/>
    </source>
</evidence>
<dbReference type="InterPro" id="IPR000731">
    <property type="entry name" value="SSD"/>
</dbReference>
<protein>
    <recommendedName>
        <fullName evidence="5">Sterol regulatory element-binding protein cleavage-activating protein</fullName>
    </recommendedName>
</protein>
<gene>
    <name evidence="25" type="ORF">MUCCIDRAFT_113272</name>
</gene>
<sequence length="1754" mass="195713">MIASSYSALHPSIRSDFHVRPSVMSKRMNMLPNPIQLVQTSDFHINIENDHIILHGNVDESAGVMLRGSVVLNCHETTKVRSITLKFIGKAKVNWTEGLGSHQRHYKEEKTIIKHEWSFLPSNRKTYHLPEGHYKWDFELPLPGDLPESVEHDLGEVYYRLKAVVERPTFSMNYNDRKMLRVSRVLLPSSLELTQSLVISNIWVDKLSYDISVPSKVFSMGSLIPITFALMPIAQDLQVRSVSCVLKEYTTLSAEDHSKMEGRVIKHLRDENFASGPDPWTKTELLPVPDYTSHLIQTDSLCDLIKIKHKLKFTVSLTNADGHISELRAAIPVVIAEISPEEDENALPAYEDAWKSAPYDPQQVAALIARGDLPPSIAISAPNEAAIGANTTLSSSDTDDEDHTRPSTPIGNTVAPADGGLSLPWQGIDLSRVPSYTTAIRSNRLYSFSGSLPGYDSLVAVPGHAHLWQHSTHIQASTAVPHPHQPSFVARQIRIIDAANNTLSKELLGTSLSIYQALTVSNKLREICATTQHRQCLIHSPLAVWNYDQHAIEQDTDIVQTVNQHLQDLSKPTGLSLHPYATMGHVVLDDQGRFVSANSIILTFILKNTTHTQRIWDDMMQHTSQQFPAVYTHPLHAEPCLLQYKLKLPWSLTDVSSIQLATTLLFSMGLFITVRTQFSKSTLLKSASGLGIAALFLAVACYTTTMGIFHSFFRTTVHVVPWFLHLLVCCTATLEHALCLTGAVVSKEKGIGIKERLGKGLQQVGVTMTTSLLGELFVLATGSTLNAPNVKAFCLFTSVALVVAYVLNLTLFVAVLSIDIKRAELADLGDEEFEKRDSHHATVPARFHGNSGKSKTRRALNAFFLCIVILLLNFLSPNGHHQAPEISLSSLSTAASMNQWSRISTQFWQALNPTYAAETLQVHAPYVMIVSPTTADESQKQHLMHQLTTYYSDNFKALRQLMTQRSQQHSVLDAFHPYLLLAYSANIPSIILLFVLVGIIMWMTPWIREQFMLPFLRKAFVRIVTLILRMLSSMTPIKTDVWIRKVENEYNEDGMHMGAISMQSRFNMLQNKNKVRNVAIKTLTGMHVADIRDMHASGHLIASIGQQDGKIVLWDRNKDEWVARLDKLKRLGGGLNGWVAAERNIRHYRHLKKKQQQQQQQDMKYLPHARCIQIDQDQQYIVAGFEHGLICVWNADTVHLIRELTIQQHQLDDRVIRVLFIQDTVLSQQKKSIVSVHRNGKLREWDINTGDMTQCIESGHTREITQTLIIPNNQHMDTNTYYIITASKDGTTQCWSRTPRQWTRLHTLTYHNMITSVAAQQLHNGMGILVTGSNDGAVQVWNLDTGTAICTLSKGGTVNKKMNTAATAEVGGPLLQFSTVARSTALDDGTHTAAYASQQQQQQQHLVKSDHSDAVSQVVVTRISNPEFEHDTCPGCHTVINSGFFVASCALDESVHAWRLNRTALSKQEVGCSQCAKDYHRRQQPLYSARTTRPPSAGPVSALRSKQRKLHASSSGVAGRMYTSGEESESMPQQQQQHEMTLSALFLGKLSQEAGRGLVFCNNMVLAGCRRRRLTEDGDDWEVWFSSLQYYEPPSVEEDAALIPVITYNLEKDDHAGDVSSDLQGKEATGLGLKDQLLLNVFGIKKVRTNSNTASRPNVAVSRKSVKSELASAVKAVHFEDIDDDTSATSTITAEEEDAEQDDDDEEEAYNALPFATIRCIVPIQGHGLGCDYGNFIKVVTFGEEEAEEEEDVG</sequence>
<evidence type="ECO:0000256" key="12">
    <source>
        <dbReference type="ARBA" id="ARBA00023034"/>
    </source>
</evidence>
<feature type="region of interest" description="Disordered" evidence="22">
    <location>
        <begin position="1686"/>
        <end position="1707"/>
    </location>
</feature>
<dbReference type="PROSITE" id="PS00678">
    <property type="entry name" value="WD_REPEATS_1"/>
    <property type="match status" value="1"/>
</dbReference>
<evidence type="ECO:0000313" key="25">
    <source>
        <dbReference type="EMBL" id="OAC99827.1"/>
    </source>
</evidence>
<comment type="subcellular location">
    <subcellularLocation>
        <location evidence="2">Cytoplasmic vesicle</location>
        <location evidence="2">COPII-coated vesicle membrane</location>
        <topology evidence="2">Multi-pass membrane protein</topology>
    </subcellularLocation>
    <subcellularLocation>
        <location evidence="1">Endoplasmic reticulum membrane</location>
        <topology evidence="1">Multi-pass membrane protein</topology>
    </subcellularLocation>
    <subcellularLocation>
        <location evidence="3">Golgi apparatus membrane</location>
        <topology evidence="3">Multi-pass membrane protein</topology>
    </subcellularLocation>
</comment>
<evidence type="ECO:0000256" key="8">
    <source>
        <dbReference type="ARBA" id="ARBA00022692"/>
    </source>
</evidence>
<evidence type="ECO:0000256" key="19">
    <source>
        <dbReference type="ARBA" id="ARBA00023329"/>
    </source>
</evidence>
<evidence type="ECO:0000256" key="7">
    <source>
        <dbReference type="ARBA" id="ARBA00022574"/>
    </source>
</evidence>
<evidence type="ECO:0000256" key="17">
    <source>
        <dbReference type="ARBA" id="ARBA00023180"/>
    </source>
</evidence>
<dbReference type="GO" id="GO:0032934">
    <property type="term" value="F:sterol binding"/>
    <property type="evidence" value="ECO:0007669"/>
    <property type="project" value="InterPro"/>
</dbReference>
<dbReference type="InterPro" id="IPR014756">
    <property type="entry name" value="Ig_E-set"/>
</dbReference>
<evidence type="ECO:0000256" key="15">
    <source>
        <dbReference type="ARBA" id="ARBA00023136"/>
    </source>
</evidence>
<keyword evidence="6" id="KW-0153">Cholesterol metabolism</keyword>
<dbReference type="GO" id="GO:0000139">
    <property type="term" value="C:Golgi membrane"/>
    <property type="evidence" value="ECO:0007669"/>
    <property type="project" value="UniProtKB-SubCell"/>
</dbReference>
<comment type="caution">
    <text evidence="25">The sequence shown here is derived from an EMBL/GenBank/DDBJ whole genome shotgun (WGS) entry which is preliminary data.</text>
</comment>
<dbReference type="Gene3D" id="2.130.10.10">
    <property type="entry name" value="YVTN repeat-like/Quinoprotein amine dehydrogenase"/>
    <property type="match status" value="2"/>
</dbReference>
<dbReference type="Proteomes" id="UP000077051">
    <property type="component" value="Unassembled WGS sequence"/>
</dbReference>
<dbReference type="GO" id="GO:0012507">
    <property type="term" value="C:ER to Golgi transport vesicle membrane"/>
    <property type="evidence" value="ECO:0007669"/>
    <property type="project" value="UniProtKB-SubCell"/>
</dbReference>
<dbReference type="GO" id="GO:0005789">
    <property type="term" value="C:endoplasmic reticulum membrane"/>
    <property type="evidence" value="ECO:0007669"/>
    <property type="project" value="UniProtKB-SubCell"/>
</dbReference>
<keyword evidence="9" id="KW-0677">Repeat</keyword>
<evidence type="ECO:0000256" key="21">
    <source>
        <dbReference type="PROSITE-ProRule" id="PRU00221"/>
    </source>
</evidence>
<dbReference type="InterPro" id="IPR011021">
    <property type="entry name" value="Arrestin-like_N"/>
</dbReference>
<comment type="function">
    <text evidence="20">Escort protein required for cholesterol as well as lipid homeostasis. Regulates export of the SCAP-SREBP complex from the endoplasmic reticulum to the Golgi upon low cholesterol, thereby regulating the processing of sterol regulatory element-binding proteins (SREBPs) SREBF1/SREBP1 and SREBF2/SREBP2. At high sterol concentrations, formation of a ternary complex with INSIG (INSIG1 or INSIG2) leads to mask the ER export signal in SCAP, promoting retention of the complex in the endoplasmic reticulum. Low sterol concentrations trigger release of INSIG, a conformational change in the SSD domain of SCAP, unmasking of the ER export signal, promoting recruitment into COPII-coated vesicles and transport of the SCAP-SREBP to the Golgi: in the Golgi, SREBPs are then processed, releasing the transcription factor fragment of SREBPs from the membrane, its import into the nucleus and up-regulation of LDLR, INSIG1 and the mevalonate pathway. Binds cholesterol via its SSD domain.</text>
</comment>
<dbReference type="PROSITE" id="PS50082">
    <property type="entry name" value="WD_REPEATS_2"/>
    <property type="match status" value="1"/>
</dbReference>
<keyword evidence="14" id="KW-0446">Lipid-binding</keyword>
<feature type="transmembrane region" description="Helical" evidence="23">
    <location>
        <begin position="722"/>
        <end position="745"/>
    </location>
</feature>
<dbReference type="Pfam" id="PF12349">
    <property type="entry name" value="Sterol-sensing"/>
    <property type="match status" value="1"/>
</dbReference>
<evidence type="ECO:0000256" key="14">
    <source>
        <dbReference type="ARBA" id="ARBA00023121"/>
    </source>
</evidence>
<feature type="repeat" description="WD" evidence="21">
    <location>
        <begin position="1329"/>
        <end position="1351"/>
    </location>
</feature>
<dbReference type="GO" id="GO:0032936">
    <property type="term" value="C:SREBP-SCAP complex"/>
    <property type="evidence" value="ECO:0007669"/>
    <property type="project" value="TreeGrafter"/>
</dbReference>
<dbReference type="Pfam" id="PF02752">
    <property type="entry name" value="Arrestin_C"/>
    <property type="match status" value="1"/>
</dbReference>
<evidence type="ECO:0000256" key="16">
    <source>
        <dbReference type="ARBA" id="ARBA00023166"/>
    </source>
</evidence>
<keyword evidence="8 23" id="KW-0812">Transmembrane</keyword>
<keyword evidence="10" id="KW-0256">Endoplasmic reticulum</keyword>
<dbReference type="Pfam" id="PF00339">
    <property type="entry name" value="Arrestin_N"/>
    <property type="match status" value="1"/>
</dbReference>
<dbReference type="InterPro" id="IPR053958">
    <property type="entry name" value="HMGCR/SNAP/NPC1-like_SSD"/>
</dbReference>
<keyword evidence="11 23" id="KW-1133">Transmembrane helix</keyword>
<dbReference type="InterPro" id="IPR015943">
    <property type="entry name" value="WD40/YVTN_repeat-like_dom_sf"/>
</dbReference>
<evidence type="ECO:0000256" key="4">
    <source>
        <dbReference type="ARBA" id="ARBA00007410"/>
    </source>
</evidence>
<dbReference type="STRING" id="747725.A0A168ICZ9"/>
<keyword evidence="17" id="KW-0325">Glycoprotein</keyword>
<dbReference type="PANTHER" id="PTHR46378">
    <property type="entry name" value="STEROL REGULATORY ELEMENT-BINDING PROTEIN CLEAVAGE-ACTIVATING PROTEIN"/>
    <property type="match status" value="1"/>
</dbReference>
<feature type="compositionally biased region" description="Acidic residues" evidence="22">
    <location>
        <begin position="1694"/>
        <end position="1707"/>
    </location>
</feature>
<evidence type="ECO:0000256" key="2">
    <source>
        <dbReference type="ARBA" id="ARBA00004557"/>
    </source>
</evidence>
<keyword evidence="19" id="KW-0968">Cytoplasmic vesicle</keyword>
<keyword evidence="15 23" id="KW-0472">Membrane</keyword>
<dbReference type="GO" id="GO:0008203">
    <property type="term" value="P:cholesterol metabolic process"/>
    <property type="evidence" value="ECO:0007669"/>
    <property type="project" value="UniProtKB-KW"/>
</dbReference>
<feature type="transmembrane region" description="Helical" evidence="23">
    <location>
        <begin position="987"/>
        <end position="1007"/>
    </location>
</feature>
<dbReference type="EMBL" id="AMYB01000007">
    <property type="protein sequence ID" value="OAC99827.1"/>
    <property type="molecule type" value="Genomic_DNA"/>
</dbReference>
<evidence type="ECO:0000256" key="10">
    <source>
        <dbReference type="ARBA" id="ARBA00022824"/>
    </source>
</evidence>
<dbReference type="InterPro" id="IPR036322">
    <property type="entry name" value="WD40_repeat_dom_sf"/>
</dbReference>
<organism evidence="25 26">
    <name type="scientific">Mucor lusitanicus CBS 277.49</name>
    <dbReference type="NCBI Taxonomy" id="747725"/>
    <lineage>
        <taxon>Eukaryota</taxon>
        <taxon>Fungi</taxon>
        <taxon>Fungi incertae sedis</taxon>
        <taxon>Mucoromycota</taxon>
        <taxon>Mucoromycotina</taxon>
        <taxon>Mucoromycetes</taxon>
        <taxon>Mucorales</taxon>
        <taxon>Mucorineae</taxon>
        <taxon>Mucoraceae</taxon>
        <taxon>Mucor</taxon>
    </lineage>
</organism>
<dbReference type="InterPro" id="IPR014752">
    <property type="entry name" value="Arrestin-like_C"/>
</dbReference>
<dbReference type="SUPFAM" id="SSF81296">
    <property type="entry name" value="E set domains"/>
    <property type="match status" value="1"/>
</dbReference>
<dbReference type="SMART" id="SM01017">
    <property type="entry name" value="Arrestin_C"/>
    <property type="match status" value="1"/>
</dbReference>
<evidence type="ECO:0000256" key="9">
    <source>
        <dbReference type="ARBA" id="ARBA00022737"/>
    </source>
</evidence>
<dbReference type="InterPro" id="IPR001680">
    <property type="entry name" value="WD40_rpt"/>
</dbReference>
<accession>A0A168ICZ9</accession>
<feature type="domain" description="SSD" evidence="24">
    <location>
        <begin position="654"/>
        <end position="818"/>
    </location>
</feature>
<keyword evidence="26" id="KW-1185">Reference proteome</keyword>
<feature type="transmembrane region" description="Helical" evidence="23">
    <location>
        <begin position="859"/>
        <end position="876"/>
    </location>
</feature>
<evidence type="ECO:0000256" key="11">
    <source>
        <dbReference type="ARBA" id="ARBA00022989"/>
    </source>
</evidence>
<dbReference type="Pfam" id="PF24006">
    <property type="entry name" value="SCAP_N"/>
    <property type="match status" value="1"/>
</dbReference>
<keyword evidence="18" id="KW-0753">Steroid metabolism</keyword>